<evidence type="ECO:0000313" key="2">
    <source>
        <dbReference type="Proteomes" id="UP001172680"/>
    </source>
</evidence>
<keyword evidence="2" id="KW-1185">Reference proteome</keyword>
<comment type="caution">
    <text evidence="1">The sequence shown here is derived from an EMBL/GenBank/DDBJ whole genome shotgun (WGS) entry which is preliminary data.</text>
</comment>
<accession>A0ACC2YLN1</accession>
<gene>
    <name evidence="1" type="ORF">H2199_007919</name>
</gene>
<organism evidence="1 2">
    <name type="scientific">Coniosporium tulheliwenetii</name>
    <dbReference type="NCBI Taxonomy" id="3383036"/>
    <lineage>
        <taxon>Eukaryota</taxon>
        <taxon>Fungi</taxon>
        <taxon>Dikarya</taxon>
        <taxon>Ascomycota</taxon>
        <taxon>Pezizomycotina</taxon>
        <taxon>Dothideomycetes</taxon>
        <taxon>Dothideomycetes incertae sedis</taxon>
        <taxon>Coniosporium</taxon>
    </lineage>
</organism>
<dbReference type="Proteomes" id="UP001172680">
    <property type="component" value="Unassembled WGS sequence"/>
</dbReference>
<name>A0ACC2YLN1_9PEZI</name>
<evidence type="ECO:0000313" key="1">
    <source>
        <dbReference type="EMBL" id="KAJ9636244.1"/>
    </source>
</evidence>
<dbReference type="EMBL" id="JAPDRP010000025">
    <property type="protein sequence ID" value="KAJ9636244.1"/>
    <property type="molecule type" value="Genomic_DNA"/>
</dbReference>
<sequence>MVNNTECKTTDRITGRATIRGHTEQLEAENHYLRQALEEREQQLKDGGIDLKPLPQYPDYVPLPPPAPPQPYQHQPQTLQWPQSNPSGYGQPWAGHQSGGGQLAYGSNIEPPAGHRDVEANQFHPLPAFRAGCNGDNYLGISSADFGLSPIKATSLTFFGAEIDIKDFIPDDAADEAESPTSYQHFLKYTVGKEQPPYSVPLPSLQECQMYAGHFFSLIHPHGPILCKRKFMELLPRVCGEHGAPVSPAESAMAHMMLAHIMYQTGSRNKNDPTLKHLLPQSHKHYTYCLTIAYQLTSGHSLEDVQALTLISLHLRNFPKPGAAWFMSRLTFTIALELGLHRSVRAWADTAPKMNVEEVETRKRVFWTLHGLLVCLSGKLGRPMPMRIEDMDVEFPEPINDHLPNEESLSDFHKCSFRASIHTAKLLVIMSQMYSTIYAVRQAPQSYESNVEKLEEEIRKWREQVPPEFTDPYCMNREDRITALHLQSLEVEHKLLLHHPTTCHSVSPEFKASNMTACLEAASKMLDTANQLRIYKCLDSTWMTCTVYLAAIFTTLFVHYQRRDDMTSADLAKLRSNMDDWLVIIKDCGVLLGSGDRLQTETRRIIGDGLDMISRHLAKKTASAAAAEAANAYTQYSTTISGSEHQGTKPTRPTYLPPDDVAQQAHPYPATTPRVQYYTSETPQPPMPAYDSGAPSNEVITAAQQAALATASASAAQYGFTGPYAPPDGTIDMDWRDWMERAVNFGSNVGMSGGQDYLNSASALMALGGAHRQPGQEMGVVGGVAGVPDAAQDGIMHHLPQQGQWPNTVFGMGQGPGT</sequence>
<reference evidence="1" key="1">
    <citation type="submission" date="2022-10" db="EMBL/GenBank/DDBJ databases">
        <title>Culturing micro-colonial fungi from biological soil crusts in the Mojave desert and describing Neophaeococcomyces mojavensis, and introducing the new genera and species Taxawa tesnikishii.</title>
        <authorList>
            <person name="Kurbessoian T."/>
            <person name="Stajich J.E."/>
        </authorList>
    </citation>
    <scope>NUCLEOTIDE SEQUENCE</scope>
    <source>
        <strain evidence="1">JES_115</strain>
    </source>
</reference>
<protein>
    <submittedName>
        <fullName evidence="1">Uncharacterized protein</fullName>
    </submittedName>
</protein>
<proteinExistence type="predicted"/>